<evidence type="ECO:0000313" key="1">
    <source>
        <dbReference type="EMBL" id="PRP73774.1"/>
    </source>
</evidence>
<proteinExistence type="predicted"/>
<dbReference type="InParanoid" id="A0A2P6MPZ2"/>
<name>A0A2P6MPZ2_9EUKA</name>
<protein>
    <submittedName>
        <fullName evidence="1">Uncharacterized protein</fullName>
    </submittedName>
</protein>
<reference evidence="1 2" key="1">
    <citation type="journal article" date="2018" name="Genome Biol. Evol.">
        <title>Multiple Roots of Fruiting Body Formation in Amoebozoa.</title>
        <authorList>
            <person name="Hillmann F."/>
            <person name="Forbes G."/>
            <person name="Novohradska S."/>
            <person name="Ferling I."/>
            <person name="Riege K."/>
            <person name="Groth M."/>
            <person name="Westermann M."/>
            <person name="Marz M."/>
            <person name="Spaller T."/>
            <person name="Winckler T."/>
            <person name="Schaap P."/>
            <person name="Glockner G."/>
        </authorList>
    </citation>
    <scope>NUCLEOTIDE SEQUENCE [LARGE SCALE GENOMIC DNA]</scope>
    <source>
        <strain evidence="1 2">Jena</strain>
    </source>
</reference>
<dbReference type="EMBL" id="MDYQ01000547">
    <property type="protein sequence ID" value="PRP73774.1"/>
    <property type="molecule type" value="Genomic_DNA"/>
</dbReference>
<evidence type="ECO:0000313" key="2">
    <source>
        <dbReference type="Proteomes" id="UP000241769"/>
    </source>
</evidence>
<gene>
    <name evidence="1" type="ORF">PROFUN_16523</name>
</gene>
<sequence length="62" mass="6894">MTTHRTVNLERSLDRLKMVTRGDASLASDEVANMLESISQIQLDGIGSLDVLLNGLYMEKNE</sequence>
<keyword evidence="2" id="KW-1185">Reference proteome</keyword>
<dbReference type="Proteomes" id="UP000241769">
    <property type="component" value="Unassembled WGS sequence"/>
</dbReference>
<organism evidence="1 2">
    <name type="scientific">Planoprotostelium fungivorum</name>
    <dbReference type="NCBI Taxonomy" id="1890364"/>
    <lineage>
        <taxon>Eukaryota</taxon>
        <taxon>Amoebozoa</taxon>
        <taxon>Evosea</taxon>
        <taxon>Variosea</taxon>
        <taxon>Cavosteliida</taxon>
        <taxon>Cavosteliaceae</taxon>
        <taxon>Planoprotostelium</taxon>
    </lineage>
</organism>
<dbReference type="AlphaFoldDB" id="A0A2P6MPZ2"/>
<comment type="caution">
    <text evidence="1">The sequence shown here is derived from an EMBL/GenBank/DDBJ whole genome shotgun (WGS) entry which is preliminary data.</text>
</comment>
<accession>A0A2P6MPZ2</accession>